<feature type="non-terminal residue" evidence="1">
    <location>
        <position position="1"/>
    </location>
</feature>
<dbReference type="AlphaFoldDB" id="A0A382V5L7"/>
<name>A0A382V5L7_9ZZZZ</name>
<gene>
    <name evidence="1" type="ORF">METZ01_LOCUS394594</name>
</gene>
<dbReference type="EMBL" id="UINC01149334">
    <property type="protein sequence ID" value="SVD41740.1"/>
    <property type="molecule type" value="Genomic_DNA"/>
</dbReference>
<organism evidence="1">
    <name type="scientific">marine metagenome</name>
    <dbReference type="NCBI Taxonomy" id="408172"/>
    <lineage>
        <taxon>unclassified sequences</taxon>
        <taxon>metagenomes</taxon>
        <taxon>ecological metagenomes</taxon>
    </lineage>
</organism>
<reference evidence="1" key="1">
    <citation type="submission" date="2018-05" db="EMBL/GenBank/DDBJ databases">
        <authorList>
            <person name="Lanie J.A."/>
            <person name="Ng W.-L."/>
            <person name="Kazmierczak K.M."/>
            <person name="Andrzejewski T.M."/>
            <person name="Davidsen T.M."/>
            <person name="Wayne K.J."/>
            <person name="Tettelin H."/>
            <person name="Glass J.I."/>
            <person name="Rusch D."/>
            <person name="Podicherti R."/>
            <person name="Tsui H.-C.T."/>
            <person name="Winkler M.E."/>
        </authorList>
    </citation>
    <scope>NUCLEOTIDE SEQUENCE</scope>
</reference>
<protein>
    <submittedName>
        <fullName evidence="1">Uncharacterized protein</fullName>
    </submittedName>
</protein>
<proteinExistence type="predicted"/>
<accession>A0A382V5L7</accession>
<evidence type="ECO:0000313" key="1">
    <source>
        <dbReference type="EMBL" id="SVD41740.1"/>
    </source>
</evidence>
<sequence length="189" mass="20947">HGEMDDFLPTLNYSIQDSIIWIDIPNWELQYINVEIYFGNTTTVEVEHNADWNLVGLPYYVGDGSVTNLFPESIDGTLFSFDGAYVISDTLVPGTGYWLRFESEGTTILNGIPIIWLTLGLDEGWNLITGISTPIDVSSILDSTEIIIPGTIYGYDGSYVQAEVLEPGKGYWLRAATEGAIVIPNTLNR</sequence>